<comment type="caution">
    <text evidence="2">The sequence shown here is derived from an EMBL/GenBank/DDBJ whole genome shotgun (WGS) entry which is preliminary data.</text>
</comment>
<accession>A0ABW0R1Z0</accession>
<gene>
    <name evidence="2" type="ORF">ACFPQ4_16570</name>
</gene>
<dbReference type="EMBL" id="JBHSNC010000051">
    <property type="protein sequence ID" value="MFC5531033.1"/>
    <property type="molecule type" value="Genomic_DNA"/>
</dbReference>
<keyword evidence="1" id="KW-0175">Coiled coil</keyword>
<keyword evidence="3" id="KW-1185">Reference proteome</keyword>
<dbReference type="SUPFAM" id="SSF52540">
    <property type="entry name" value="P-loop containing nucleoside triphosphate hydrolases"/>
    <property type="match status" value="1"/>
</dbReference>
<name>A0ABW0R1Z0_9BACL</name>
<organism evidence="2 3">
    <name type="scientific">Cohnella yongneupensis</name>
    <dbReference type="NCBI Taxonomy" id="425006"/>
    <lineage>
        <taxon>Bacteria</taxon>
        <taxon>Bacillati</taxon>
        <taxon>Bacillota</taxon>
        <taxon>Bacilli</taxon>
        <taxon>Bacillales</taxon>
        <taxon>Paenibacillaceae</taxon>
        <taxon>Cohnella</taxon>
    </lineage>
</organism>
<dbReference type="InterPro" id="IPR014556">
    <property type="entry name" value="UCP029407"/>
</dbReference>
<dbReference type="PIRSF" id="PIRSF029407">
    <property type="entry name" value="UCP029407"/>
    <property type="match status" value="1"/>
</dbReference>
<evidence type="ECO:0000256" key="1">
    <source>
        <dbReference type="SAM" id="Coils"/>
    </source>
</evidence>
<feature type="coiled-coil region" evidence="1">
    <location>
        <begin position="477"/>
        <end position="539"/>
    </location>
</feature>
<dbReference type="InterPro" id="IPR027417">
    <property type="entry name" value="P-loop_NTPase"/>
</dbReference>
<dbReference type="Gene3D" id="3.40.50.300">
    <property type="entry name" value="P-loop containing nucleotide triphosphate hydrolases"/>
    <property type="match status" value="1"/>
</dbReference>
<evidence type="ECO:0000313" key="3">
    <source>
        <dbReference type="Proteomes" id="UP001596108"/>
    </source>
</evidence>
<evidence type="ECO:0008006" key="4">
    <source>
        <dbReference type="Google" id="ProtNLM"/>
    </source>
</evidence>
<dbReference type="RefSeq" id="WP_378112978.1">
    <property type="nucleotide sequence ID" value="NZ_JBHSNC010000051.1"/>
</dbReference>
<proteinExistence type="predicted"/>
<dbReference type="Proteomes" id="UP001596108">
    <property type="component" value="Unassembled WGS sequence"/>
</dbReference>
<evidence type="ECO:0000313" key="2">
    <source>
        <dbReference type="EMBL" id="MFC5531033.1"/>
    </source>
</evidence>
<sequence>MRTTKSTAVCILGMHRSGTSVFTRTLNLLGAYLGEDHDLMPATEDNPEGYWEHTGIVTTHNKILDILQSRWDTAFPLPSGWTKLPEIDECKKELIEIVDKSFIDKPLWAWKDPRTCLLLPLWQEIALELEFEIKYLICMRNPNEVSLSLQKRDGFSEEKSLGIWYNYTLSSLYWTSSCSRTVVQYESFLEHWKEDLETITNGLDIIWPCDEVTAHARISQFIKPGLRRNKSLDNKLERNEHLHSIKEVYNACKEIDGNDLGSASFNLYISKLYLNYLSTSQLLSDDATNTFLQVFWETDNKTFNEASSIKRNIQANGRFNEYTLYFPKGVQGNLRIDPSGVSCFIDILSIDVEFNNGAFRISSSNNFVNLSVDKLNSQSIAIDDCYSIASMSDDPQIFVSIPEAAKLQEIISIKIVYRIATIVESKYAQLLADVNRGHLKTVDEKDQTILLVKKQVAERQAEVDKHKEISEQYIIQNSRMNEQIKILNDNNVKFRENIVNNIEEIKRLQLTIVDLSEEIQQLNRKIEQREEKIGRYRMEVADMTSTLSWKLGRPLRAIERFIRRRAKNR</sequence>
<reference evidence="3" key="1">
    <citation type="journal article" date="2019" name="Int. J. Syst. Evol. Microbiol.">
        <title>The Global Catalogue of Microorganisms (GCM) 10K type strain sequencing project: providing services to taxonomists for standard genome sequencing and annotation.</title>
        <authorList>
            <consortium name="The Broad Institute Genomics Platform"/>
            <consortium name="The Broad Institute Genome Sequencing Center for Infectious Disease"/>
            <person name="Wu L."/>
            <person name="Ma J."/>
        </authorList>
    </citation>
    <scope>NUCLEOTIDE SEQUENCE [LARGE SCALE GENOMIC DNA]</scope>
    <source>
        <strain evidence="3">CGMCC 1.18578</strain>
    </source>
</reference>
<protein>
    <recommendedName>
        <fullName evidence="4">Sulfotransferase family protein</fullName>
    </recommendedName>
</protein>